<dbReference type="GO" id="GO:0016020">
    <property type="term" value="C:membrane"/>
    <property type="evidence" value="ECO:0007669"/>
    <property type="project" value="TreeGrafter"/>
</dbReference>
<dbReference type="OrthoDB" id="8562572at2"/>
<name>A0A4Z0BTP0_9BURK</name>
<evidence type="ECO:0000259" key="1">
    <source>
        <dbReference type="Pfam" id="PF12697"/>
    </source>
</evidence>
<sequence length="281" mass="30251">MVEPDALPPSALSCLRQATRIDSNWNGSRVVWREWGDAAGRALVLLHGGSGSWTHWLRNIPHFAAAGARVLVPDLPGFGDSDALPGVEDVDGAWPAVGDGLQQLVGARPFDVAAFSFGGMVAGYLGTERPQLQMDRLVLVAPAALGLPVPELGLESARGVTDAGDRARIHAGNLGKLMLHRPQSIDAEAIALQESNIARDRMRRRKLARTDLLLRQLPRLRCDVHAIYGTEDALYREVLGEAEALLARAPSFKGMSRVDGAGHWVQYEAPAAFHSTVDAIP</sequence>
<dbReference type="PANTHER" id="PTHR43798">
    <property type="entry name" value="MONOACYLGLYCEROL LIPASE"/>
    <property type="match status" value="1"/>
</dbReference>
<evidence type="ECO:0000313" key="3">
    <source>
        <dbReference type="Proteomes" id="UP000298180"/>
    </source>
</evidence>
<feature type="domain" description="AB hydrolase-1" evidence="1">
    <location>
        <begin position="43"/>
        <end position="273"/>
    </location>
</feature>
<dbReference type="InterPro" id="IPR029058">
    <property type="entry name" value="AB_hydrolase_fold"/>
</dbReference>
<evidence type="ECO:0000313" key="2">
    <source>
        <dbReference type="EMBL" id="TFZ02687.1"/>
    </source>
</evidence>
<dbReference type="RefSeq" id="WP_135264212.1">
    <property type="nucleotide sequence ID" value="NZ_SMLM01000002.1"/>
</dbReference>
<dbReference type="PANTHER" id="PTHR43798:SF33">
    <property type="entry name" value="HYDROLASE, PUTATIVE (AFU_ORTHOLOGUE AFUA_2G14860)-RELATED"/>
    <property type="match status" value="1"/>
</dbReference>
<dbReference type="EMBL" id="SMLM01000002">
    <property type="protein sequence ID" value="TFZ02687.1"/>
    <property type="molecule type" value="Genomic_DNA"/>
</dbReference>
<gene>
    <name evidence="2" type="ORF">EZ313_15680</name>
</gene>
<dbReference type="SUPFAM" id="SSF53474">
    <property type="entry name" value="alpha/beta-Hydrolases"/>
    <property type="match status" value="1"/>
</dbReference>
<proteinExistence type="predicted"/>
<dbReference type="Gene3D" id="3.40.50.1820">
    <property type="entry name" value="alpha/beta hydrolase"/>
    <property type="match status" value="1"/>
</dbReference>
<dbReference type="AlphaFoldDB" id="A0A4Z0BTP0"/>
<keyword evidence="3" id="KW-1185">Reference proteome</keyword>
<reference evidence="2 3" key="1">
    <citation type="submission" date="2019-03" db="EMBL/GenBank/DDBJ databases">
        <title>Ramlibacter henchirensis DSM 14656, whole genome shotgun sequence.</title>
        <authorList>
            <person name="Zhang X."/>
            <person name="Feng G."/>
            <person name="Zhu H."/>
        </authorList>
    </citation>
    <scope>NUCLEOTIDE SEQUENCE [LARGE SCALE GENOMIC DNA]</scope>
    <source>
        <strain evidence="2 3">DSM 14656</strain>
    </source>
</reference>
<organism evidence="2 3">
    <name type="scientific">Ramlibacter henchirensis</name>
    <dbReference type="NCBI Taxonomy" id="204072"/>
    <lineage>
        <taxon>Bacteria</taxon>
        <taxon>Pseudomonadati</taxon>
        <taxon>Pseudomonadota</taxon>
        <taxon>Betaproteobacteria</taxon>
        <taxon>Burkholderiales</taxon>
        <taxon>Comamonadaceae</taxon>
        <taxon>Ramlibacter</taxon>
    </lineage>
</organism>
<dbReference type="GO" id="GO:0016787">
    <property type="term" value="F:hydrolase activity"/>
    <property type="evidence" value="ECO:0007669"/>
    <property type="project" value="UniProtKB-KW"/>
</dbReference>
<protein>
    <submittedName>
        <fullName evidence="2">Alpha/beta hydrolase</fullName>
    </submittedName>
</protein>
<comment type="caution">
    <text evidence="2">The sequence shown here is derived from an EMBL/GenBank/DDBJ whole genome shotgun (WGS) entry which is preliminary data.</text>
</comment>
<dbReference type="InterPro" id="IPR050266">
    <property type="entry name" value="AB_hydrolase_sf"/>
</dbReference>
<dbReference type="InterPro" id="IPR000639">
    <property type="entry name" value="Epox_hydrolase-like"/>
</dbReference>
<keyword evidence="2" id="KW-0378">Hydrolase</keyword>
<accession>A0A4Z0BTP0</accession>
<dbReference type="Proteomes" id="UP000298180">
    <property type="component" value="Unassembled WGS sequence"/>
</dbReference>
<dbReference type="PRINTS" id="PR00412">
    <property type="entry name" value="EPOXHYDRLASE"/>
</dbReference>
<dbReference type="InterPro" id="IPR000073">
    <property type="entry name" value="AB_hydrolase_1"/>
</dbReference>
<dbReference type="Pfam" id="PF12697">
    <property type="entry name" value="Abhydrolase_6"/>
    <property type="match status" value="1"/>
</dbReference>